<evidence type="ECO:0000313" key="1">
    <source>
        <dbReference type="EnsemblMetazoa" id="MESCA008819-PA"/>
    </source>
</evidence>
<protein>
    <submittedName>
        <fullName evidence="1">Uncharacterized protein</fullName>
    </submittedName>
</protein>
<dbReference type="EnsemblMetazoa" id="MESCA008819-RA">
    <property type="protein sequence ID" value="MESCA008819-PA"/>
    <property type="gene ID" value="MESCA008819"/>
</dbReference>
<organism evidence="1 2">
    <name type="scientific">Megaselia scalaris</name>
    <name type="common">Humpbacked fly</name>
    <name type="synonym">Phora scalaris</name>
    <dbReference type="NCBI Taxonomy" id="36166"/>
    <lineage>
        <taxon>Eukaryota</taxon>
        <taxon>Metazoa</taxon>
        <taxon>Ecdysozoa</taxon>
        <taxon>Arthropoda</taxon>
        <taxon>Hexapoda</taxon>
        <taxon>Insecta</taxon>
        <taxon>Pterygota</taxon>
        <taxon>Neoptera</taxon>
        <taxon>Endopterygota</taxon>
        <taxon>Diptera</taxon>
        <taxon>Brachycera</taxon>
        <taxon>Muscomorpha</taxon>
        <taxon>Platypezoidea</taxon>
        <taxon>Phoridae</taxon>
        <taxon>Megaseliini</taxon>
        <taxon>Megaselia</taxon>
    </lineage>
</organism>
<reference evidence="1" key="2">
    <citation type="submission" date="2015-06" db="UniProtKB">
        <authorList>
            <consortium name="EnsemblMetazoa"/>
        </authorList>
    </citation>
    <scope>IDENTIFICATION</scope>
</reference>
<evidence type="ECO:0000313" key="2">
    <source>
        <dbReference type="Proteomes" id="UP000015102"/>
    </source>
</evidence>
<name>T1GY96_MEGSC</name>
<reference evidence="2" key="1">
    <citation type="submission" date="2013-02" db="EMBL/GenBank/DDBJ databases">
        <authorList>
            <person name="Hughes D."/>
        </authorList>
    </citation>
    <scope>NUCLEOTIDE SEQUENCE</scope>
    <source>
        <strain>Durham</strain>
        <strain evidence="2">NC isolate 2 -- Noor lab</strain>
    </source>
</reference>
<dbReference type="EMBL" id="CAQQ02155852">
    <property type="status" value="NOT_ANNOTATED_CDS"/>
    <property type="molecule type" value="Genomic_DNA"/>
</dbReference>
<dbReference type="AlphaFoldDB" id="T1GY96"/>
<accession>T1GY96</accession>
<sequence length="119" mass="14118">MYYVLSVHTNVISGLENQHSNKLSHSGRPLRRPKKTISIRSIFLANRCLFNLNRLLLCNLYFQCFCTDLTVGSSTIKFVSYFERKHHFNHNHELYRLYGYPRIFSLIRTKLIRWSGHLG</sequence>
<dbReference type="Proteomes" id="UP000015102">
    <property type="component" value="Unassembled WGS sequence"/>
</dbReference>
<proteinExistence type="predicted"/>
<keyword evidence="2" id="KW-1185">Reference proteome</keyword>
<dbReference type="HOGENOM" id="CLU_2064134_0_0_1"/>